<dbReference type="AlphaFoldDB" id="A0A4Z2GF15"/>
<evidence type="ECO:0000313" key="3">
    <source>
        <dbReference type="Proteomes" id="UP000314294"/>
    </source>
</evidence>
<feature type="region of interest" description="Disordered" evidence="1">
    <location>
        <begin position="196"/>
        <end position="217"/>
    </location>
</feature>
<name>A0A4Z2GF15_9TELE</name>
<reference evidence="2 3" key="1">
    <citation type="submission" date="2019-03" db="EMBL/GenBank/DDBJ databases">
        <title>First draft genome of Liparis tanakae, snailfish: a comprehensive survey of snailfish specific genes.</title>
        <authorList>
            <person name="Kim W."/>
            <person name="Song I."/>
            <person name="Jeong J.-H."/>
            <person name="Kim D."/>
            <person name="Kim S."/>
            <person name="Ryu S."/>
            <person name="Song J.Y."/>
            <person name="Lee S.K."/>
        </authorList>
    </citation>
    <scope>NUCLEOTIDE SEQUENCE [LARGE SCALE GENOMIC DNA]</scope>
    <source>
        <tissue evidence="2">Muscle</tissue>
    </source>
</reference>
<protein>
    <submittedName>
        <fullName evidence="2">Uncharacterized protein</fullName>
    </submittedName>
</protein>
<dbReference type="Proteomes" id="UP000314294">
    <property type="component" value="Unassembled WGS sequence"/>
</dbReference>
<proteinExistence type="predicted"/>
<evidence type="ECO:0000313" key="2">
    <source>
        <dbReference type="EMBL" id="TNN51821.1"/>
    </source>
</evidence>
<gene>
    <name evidence="2" type="ORF">EYF80_037989</name>
</gene>
<sequence length="217" mass="23653">MSTSSPDGRIRMIRTQAHFSDHINEQLQGDGVVNQGVGVEGSEVFPRTGLVVHCTQVRADFVAVFNSADGEWEGAPCERKNRSNLNTSGSVFKQNGVSLQKGKSSAALRSQSLTREPICTPEKPSSVTQRLISSTARSGACMGRVPRPTNLLGWRRTVRAKSLFKRTQRSRMLIAGPGLRSDASLRHNHPLVLMRGSLGARGPDQTPAAFSKRDAFR</sequence>
<keyword evidence="3" id="KW-1185">Reference proteome</keyword>
<feature type="region of interest" description="Disordered" evidence="1">
    <location>
        <begin position="83"/>
        <end position="112"/>
    </location>
</feature>
<accession>A0A4Z2GF15</accession>
<evidence type="ECO:0000256" key="1">
    <source>
        <dbReference type="SAM" id="MobiDB-lite"/>
    </source>
</evidence>
<comment type="caution">
    <text evidence="2">The sequence shown here is derived from an EMBL/GenBank/DDBJ whole genome shotgun (WGS) entry which is preliminary data.</text>
</comment>
<organism evidence="2 3">
    <name type="scientific">Liparis tanakae</name>
    <name type="common">Tanaka's snailfish</name>
    <dbReference type="NCBI Taxonomy" id="230148"/>
    <lineage>
        <taxon>Eukaryota</taxon>
        <taxon>Metazoa</taxon>
        <taxon>Chordata</taxon>
        <taxon>Craniata</taxon>
        <taxon>Vertebrata</taxon>
        <taxon>Euteleostomi</taxon>
        <taxon>Actinopterygii</taxon>
        <taxon>Neopterygii</taxon>
        <taxon>Teleostei</taxon>
        <taxon>Neoteleostei</taxon>
        <taxon>Acanthomorphata</taxon>
        <taxon>Eupercaria</taxon>
        <taxon>Perciformes</taxon>
        <taxon>Cottioidei</taxon>
        <taxon>Cottales</taxon>
        <taxon>Liparidae</taxon>
        <taxon>Liparis</taxon>
    </lineage>
</organism>
<dbReference type="EMBL" id="SRLO01000569">
    <property type="protein sequence ID" value="TNN51821.1"/>
    <property type="molecule type" value="Genomic_DNA"/>
</dbReference>